<evidence type="ECO:0000313" key="2">
    <source>
        <dbReference type="EMBL" id="KAF0759298.1"/>
    </source>
</evidence>
<accession>A0A6G0YP66</accession>
<dbReference type="GO" id="GO:0016874">
    <property type="term" value="F:ligase activity"/>
    <property type="evidence" value="ECO:0007669"/>
    <property type="project" value="UniProtKB-KW"/>
</dbReference>
<sequence>MEYHTDSDMVSDTQEPIVSTSGTQKPKKWAYTHKYQTAWESNDKFCKWIGGISAVYKHNSSKKHIELSSNVKVNSVFNMPSIINQKAVMKNIRETEIWIASFVIEHSIPINVSDHLVRLINSIQLEPKYLEKLKCNRTKCTAIINNVIATTGFEDLVNYLKTNKFSLLVDESTDISSVKNLAIVVRICQNLEVTDQFLNLLPVANATADSIYEAIIHFFNSHEIPYQTNLIGFDADGANAMMGKNHSSQSLLKNDVPELLVMKYVCHSLALCAEYGCRKLPDEVEMLIRNIYNFNFNHSYKRQHEFKEFQEFLNVKPHKLLQLSCTRWLSLLMVVKRVLEQYVPLKLYSGLQMADGINNSQTICESLNNPIYKMYLEFLEFILPTLVNFNLEFQSATPKVYLLHSRLIDAHIFILQCYIKPEVLLHTEVEKLQYRNPINFLPNDEIYIGPKVAVSLTQNVINANQLSSFRTNCLNFYITCAFEMYKRFPFNSSKIIALKQLSFLDPKNMDKFPSLGNISLHFPKFYTDIYALDIEWRMLKASNDLDISLNGI</sequence>
<dbReference type="OrthoDB" id="6614163at2759"/>
<gene>
    <name evidence="2" type="ORF">FWK35_00014157</name>
</gene>
<name>A0A6G0YP66_APHCR</name>
<evidence type="ECO:0000256" key="1">
    <source>
        <dbReference type="SAM" id="MobiDB-lite"/>
    </source>
</evidence>
<organism evidence="2 3">
    <name type="scientific">Aphis craccivora</name>
    <name type="common">Cowpea aphid</name>
    <dbReference type="NCBI Taxonomy" id="307492"/>
    <lineage>
        <taxon>Eukaryota</taxon>
        <taxon>Metazoa</taxon>
        <taxon>Ecdysozoa</taxon>
        <taxon>Arthropoda</taxon>
        <taxon>Hexapoda</taxon>
        <taxon>Insecta</taxon>
        <taxon>Pterygota</taxon>
        <taxon>Neoptera</taxon>
        <taxon>Paraneoptera</taxon>
        <taxon>Hemiptera</taxon>
        <taxon>Sternorrhyncha</taxon>
        <taxon>Aphidomorpha</taxon>
        <taxon>Aphidoidea</taxon>
        <taxon>Aphididae</taxon>
        <taxon>Aphidini</taxon>
        <taxon>Aphis</taxon>
        <taxon>Aphis</taxon>
    </lineage>
</organism>
<proteinExistence type="predicted"/>
<evidence type="ECO:0000313" key="3">
    <source>
        <dbReference type="Proteomes" id="UP000478052"/>
    </source>
</evidence>
<keyword evidence="3" id="KW-1185">Reference proteome</keyword>
<dbReference type="Proteomes" id="UP000478052">
    <property type="component" value="Unassembled WGS sequence"/>
</dbReference>
<comment type="caution">
    <text evidence="2">The sequence shown here is derived from an EMBL/GenBank/DDBJ whole genome shotgun (WGS) entry which is preliminary data.</text>
</comment>
<dbReference type="EMBL" id="VUJU01003042">
    <property type="protein sequence ID" value="KAF0759298.1"/>
    <property type="molecule type" value="Genomic_DNA"/>
</dbReference>
<protein>
    <submittedName>
        <fullName evidence="2">E3 SUMO-protein ligase KIAA1586-like</fullName>
    </submittedName>
</protein>
<dbReference type="PANTHER" id="PTHR37162:SF1">
    <property type="entry name" value="BED-TYPE DOMAIN-CONTAINING PROTEIN"/>
    <property type="match status" value="1"/>
</dbReference>
<keyword evidence="2" id="KW-0436">Ligase</keyword>
<dbReference type="PANTHER" id="PTHR37162">
    <property type="entry name" value="HAT FAMILY DIMERISATION DOMAINCONTAINING PROTEIN-RELATED"/>
    <property type="match status" value="1"/>
</dbReference>
<dbReference type="AlphaFoldDB" id="A0A6G0YP66"/>
<reference evidence="2 3" key="1">
    <citation type="submission" date="2019-08" db="EMBL/GenBank/DDBJ databases">
        <title>Whole genome of Aphis craccivora.</title>
        <authorList>
            <person name="Voronova N.V."/>
            <person name="Shulinski R.S."/>
            <person name="Bandarenka Y.V."/>
            <person name="Zhorov D.G."/>
            <person name="Warner D."/>
        </authorList>
    </citation>
    <scope>NUCLEOTIDE SEQUENCE [LARGE SCALE GENOMIC DNA]</scope>
    <source>
        <strain evidence="2">180601</strain>
        <tissue evidence="2">Whole Body</tissue>
    </source>
</reference>
<feature type="compositionally biased region" description="Polar residues" evidence="1">
    <location>
        <begin position="8"/>
        <end position="21"/>
    </location>
</feature>
<feature type="region of interest" description="Disordered" evidence="1">
    <location>
        <begin position="1"/>
        <end position="21"/>
    </location>
</feature>